<dbReference type="SUPFAM" id="SSF52402">
    <property type="entry name" value="Adenine nucleotide alpha hydrolases-like"/>
    <property type="match status" value="2"/>
</dbReference>
<dbReference type="InterPro" id="IPR014729">
    <property type="entry name" value="Rossmann-like_a/b/a_fold"/>
</dbReference>
<dbReference type="InterPro" id="IPR006015">
    <property type="entry name" value="Universal_stress_UspA"/>
</dbReference>
<accession>A0A9W6GGX0</accession>
<feature type="domain" description="UspA" evidence="2">
    <location>
        <begin position="3"/>
        <end position="133"/>
    </location>
</feature>
<comment type="similarity">
    <text evidence="1">Belongs to the universal stress protein A family.</text>
</comment>
<proteinExistence type="inferred from homology"/>
<dbReference type="PANTHER" id="PTHR46268:SF6">
    <property type="entry name" value="UNIVERSAL STRESS PROTEIN UP12"/>
    <property type="match status" value="1"/>
</dbReference>
<dbReference type="InterPro" id="IPR006016">
    <property type="entry name" value="UspA"/>
</dbReference>
<evidence type="ECO:0000259" key="2">
    <source>
        <dbReference type="Pfam" id="PF00582"/>
    </source>
</evidence>
<dbReference type="PRINTS" id="PR01438">
    <property type="entry name" value="UNVRSLSTRESS"/>
</dbReference>
<dbReference type="AlphaFoldDB" id="A0A9W6GGX0"/>
<comment type="caution">
    <text evidence="3">The sequence shown here is derived from an EMBL/GenBank/DDBJ whole genome shotgun (WGS) entry which is preliminary data.</text>
</comment>
<organism evidence="3 4">
    <name type="scientific">Thermodesulfovibrio yellowstonii</name>
    <dbReference type="NCBI Taxonomy" id="28262"/>
    <lineage>
        <taxon>Bacteria</taxon>
        <taxon>Pseudomonadati</taxon>
        <taxon>Nitrospirota</taxon>
        <taxon>Thermodesulfovibrionia</taxon>
        <taxon>Thermodesulfovibrionales</taxon>
        <taxon>Thermodesulfovibrionaceae</taxon>
        <taxon>Thermodesulfovibrio</taxon>
    </lineage>
</organism>
<dbReference type="Proteomes" id="UP001144297">
    <property type="component" value="Unassembled WGS sequence"/>
</dbReference>
<dbReference type="EMBL" id="BSDX01000001">
    <property type="protein sequence ID" value="GLI53760.1"/>
    <property type="molecule type" value="Genomic_DNA"/>
</dbReference>
<dbReference type="CDD" id="cd00293">
    <property type="entry name" value="USP-like"/>
    <property type="match status" value="1"/>
</dbReference>
<evidence type="ECO:0000313" key="3">
    <source>
        <dbReference type="EMBL" id="GLI53760.1"/>
    </source>
</evidence>
<dbReference type="Pfam" id="PF00582">
    <property type="entry name" value="Usp"/>
    <property type="match status" value="2"/>
</dbReference>
<gene>
    <name evidence="3" type="ORF">TISLANDTSLP1_14530</name>
</gene>
<evidence type="ECO:0000313" key="4">
    <source>
        <dbReference type="Proteomes" id="UP001144297"/>
    </source>
</evidence>
<evidence type="ECO:0000256" key="1">
    <source>
        <dbReference type="ARBA" id="ARBA00008791"/>
    </source>
</evidence>
<dbReference type="Gene3D" id="3.40.50.620">
    <property type="entry name" value="HUPs"/>
    <property type="match status" value="2"/>
</dbReference>
<dbReference type="GO" id="GO:0005524">
    <property type="term" value="F:ATP binding"/>
    <property type="evidence" value="ECO:0007669"/>
    <property type="project" value="UniProtKB-KW"/>
</dbReference>
<reference evidence="3" key="1">
    <citation type="submission" date="2022-12" db="EMBL/GenBank/DDBJ databases">
        <title>Reference genome sequencing for broad-spectrum identification of bacterial and archaeal isolates by mass spectrometry.</title>
        <authorList>
            <person name="Sekiguchi Y."/>
            <person name="Tourlousse D.M."/>
        </authorList>
    </citation>
    <scope>NUCLEOTIDE SEQUENCE</scope>
    <source>
        <strain evidence="3">TSL-P1</strain>
    </source>
</reference>
<feature type="domain" description="UspA" evidence="2">
    <location>
        <begin position="147"/>
        <end position="278"/>
    </location>
</feature>
<protein>
    <submittedName>
        <fullName evidence="3">Universal stress protein</fullName>
    </submittedName>
</protein>
<sequence>MNIERIYVAIDFKSATPLVLSHAVWLSRTFDCKNLCLFHIMEYTLTPPAYLTPYINKEKKKIEEKLKKLTEQLVPYILNIDVKVVFGRLIESIKEVIKNENSFAVIGFKTHITRPSTSERILKGLKVPVLIVKGEDFKEINPEDIKIKKILCPVDFSEHSLRALTIAQNIAKKWHSELRVLHVVPEQKVKGIIEEPEEIEKYIDYLKENAQEQFQKLNKTLNYEILSGIPADEIIKQSKDADLVVIGSKGRSYTEAIIIGSVAEAVIKNSLKPVLLIH</sequence>
<dbReference type="PANTHER" id="PTHR46268">
    <property type="entry name" value="STRESS RESPONSE PROTEIN NHAX"/>
    <property type="match status" value="1"/>
</dbReference>
<keyword evidence="4" id="KW-1185">Reference proteome</keyword>
<name>A0A9W6GGX0_9BACT</name>